<sequence>MDTFIDSLEPENVEYTSFQCNKNGSSMLISADEITSMCSFSNLIFFGTKEGTVAQYVYEESETTDTVFSYIELLRRTVSDSAVLKVEVCPRHSHLVILCKTDLWICDAEQLEIVDTFPVYHGISAFQLYHTECEPTKLCLAFVTQLLQIYNMNQGGPELVHECKLPCVPVSLCVGEGILCIASGGRYLSFNLHTREAIELLKYDKNRVKPFLAHVSKNEFLISGPDSLGVIVDTMGISKRPPLQLSPNVLQVFVWSDYLFTVTDEFFTIHSVPNQSQLQTVPVDNIMAACFTAGNPRLIFLATRKGATNLMDLIAVGPERWDRFARKLILADCARQAKHLLSVEQRRVDAVSQRRPASSKSIQNLFVTRSRRLCGLLGFYYFEKGEFPRAEQFFQKSLIDIRELLFRYADLLPSGYHFEPNSFYTLCNQLPEDHSSVTIRQVAELCLILSMHDVDAALDPHQVVKWSEQYDHFLFGFLQKHHKSKFTEPHLHLLETALVKLYVRLSRRGLKPTLTELILPSGYLDSFTLRSSDMADSDGAVSYDLVDFISSLVHIDVDDLTSYLQQSDAHHALALIYQWQGNLPSALTVWQKLAYGKLEDGEFPGAQFYVAVLRWLVSSNCESAKTASRPGCIEYISESPIYVELVWDHFCQAVDSGQLDIAEKFLFSVSHAYRIDKRMSNSPVHERKSSPPERIDPSLAPSQLLTPMNLLKKLIPNHLDIGRRYLVYLIYECHETAPELHNFLAGVYLDLISKHLREDQSAQPQPELRQL</sequence>
<dbReference type="EMBL" id="QNGE01005771">
    <property type="protein sequence ID" value="KAA3671810.1"/>
    <property type="molecule type" value="Genomic_DNA"/>
</dbReference>
<dbReference type="GO" id="GO:0034058">
    <property type="term" value="P:endosomal vesicle fusion"/>
    <property type="evidence" value="ECO:0007669"/>
    <property type="project" value="TreeGrafter"/>
</dbReference>
<keyword evidence="2" id="KW-0813">Transport</keyword>
<comment type="subcellular location">
    <subcellularLocation>
        <location evidence="1">Cytoplasm</location>
    </subcellularLocation>
</comment>
<dbReference type="PROSITE" id="PS50219">
    <property type="entry name" value="CNH"/>
    <property type="match status" value="1"/>
</dbReference>
<dbReference type="InterPro" id="IPR036322">
    <property type="entry name" value="WD40_repeat_dom_sf"/>
</dbReference>
<keyword evidence="7" id="KW-1185">Reference proteome</keyword>
<dbReference type="PANTHER" id="PTHR12894">
    <property type="entry name" value="CNH DOMAIN CONTAINING"/>
    <property type="match status" value="1"/>
</dbReference>
<accession>A0A5J4N8W7</accession>
<proteinExistence type="predicted"/>
<keyword evidence="4" id="KW-0653">Protein transport</keyword>
<dbReference type="GO" id="GO:0006914">
    <property type="term" value="P:autophagy"/>
    <property type="evidence" value="ECO:0007669"/>
    <property type="project" value="TreeGrafter"/>
</dbReference>
<reference evidence="6 7" key="1">
    <citation type="journal article" date="2019" name="Gigascience">
        <title>Whole-genome sequence of the oriental lung fluke Paragonimus westermani.</title>
        <authorList>
            <person name="Oey H."/>
            <person name="Zakrzewski M."/>
            <person name="Narain K."/>
            <person name="Devi K.R."/>
            <person name="Agatsuma T."/>
            <person name="Nawaratna S."/>
            <person name="Gobert G.N."/>
            <person name="Jones M.K."/>
            <person name="Ragan M.A."/>
            <person name="McManus D.P."/>
            <person name="Krause L."/>
        </authorList>
    </citation>
    <scope>NUCLEOTIDE SEQUENCE [LARGE SCALE GENOMIC DNA]</scope>
    <source>
        <strain evidence="6 7">IND2009</strain>
    </source>
</reference>
<evidence type="ECO:0000256" key="2">
    <source>
        <dbReference type="ARBA" id="ARBA00022448"/>
    </source>
</evidence>
<evidence type="ECO:0000313" key="6">
    <source>
        <dbReference type="EMBL" id="KAA3671810.1"/>
    </source>
</evidence>
<dbReference type="GO" id="GO:0005737">
    <property type="term" value="C:cytoplasm"/>
    <property type="evidence" value="ECO:0007669"/>
    <property type="project" value="UniProtKB-SubCell"/>
</dbReference>
<feature type="non-terminal residue" evidence="6">
    <location>
        <position position="771"/>
    </location>
</feature>
<keyword evidence="3" id="KW-0963">Cytoplasm</keyword>
<dbReference type="GO" id="GO:0015031">
    <property type="term" value="P:protein transport"/>
    <property type="evidence" value="ECO:0007669"/>
    <property type="project" value="UniProtKB-KW"/>
</dbReference>
<evidence type="ECO:0000313" key="7">
    <source>
        <dbReference type="Proteomes" id="UP000324629"/>
    </source>
</evidence>
<name>A0A5J4N8W7_9TREM</name>
<comment type="caution">
    <text evidence="6">The sequence shown here is derived from an EMBL/GenBank/DDBJ whole genome shotgun (WGS) entry which is preliminary data.</text>
</comment>
<dbReference type="Proteomes" id="UP000324629">
    <property type="component" value="Unassembled WGS sequence"/>
</dbReference>
<dbReference type="GO" id="GO:0016020">
    <property type="term" value="C:membrane"/>
    <property type="evidence" value="ECO:0007669"/>
    <property type="project" value="TreeGrafter"/>
</dbReference>
<evidence type="ECO:0000259" key="5">
    <source>
        <dbReference type="PROSITE" id="PS50219"/>
    </source>
</evidence>
<dbReference type="SUPFAM" id="SSF50978">
    <property type="entry name" value="WD40 repeat-like"/>
    <property type="match status" value="1"/>
</dbReference>
<evidence type="ECO:0000256" key="4">
    <source>
        <dbReference type="ARBA" id="ARBA00022927"/>
    </source>
</evidence>
<dbReference type="InterPro" id="IPR032914">
    <property type="entry name" value="Vam6/VPS39/TRAP1"/>
</dbReference>
<gene>
    <name evidence="6" type="ORF">DEA37_0007002</name>
</gene>
<dbReference type="PANTHER" id="PTHR12894:SF27">
    <property type="entry name" value="TRANSFORMING GROWTH FACTOR-BETA RECEPTOR-ASSOCIATED PROTEIN 1"/>
    <property type="match status" value="1"/>
</dbReference>
<dbReference type="Pfam" id="PF00780">
    <property type="entry name" value="CNH"/>
    <property type="match status" value="1"/>
</dbReference>
<dbReference type="AlphaFoldDB" id="A0A5J4N8W7"/>
<protein>
    <submittedName>
        <fullName evidence="6">Vacuolar protein sorting-associated protein 3</fullName>
    </submittedName>
</protein>
<feature type="domain" description="CNH" evidence="5">
    <location>
        <begin position="31"/>
        <end position="296"/>
    </location>
</feature>
<organism evidence="6 7">
    <name type="scientific">Paragonimus westermani</name>
    <dbReference type="NCBI Taxonomy" id="34504"/>
    <lineage>
        <taxon>Eukaryota</taxon>
        <taxon>Metazoa</taxon>
        <taxon>Spiralia</taxon>
        <taxon>Lophotrochozoa</taxon>
        <taxon>Platyhelminthes</taxon>
        <taxon>Trematoda</taxon>
        <taxon>Digenea</taxon>
        <taxon>Plagiorchiida</taxon>
        <taxon>Troglotremata</taxon>
        <taxon>Troglotrematidae</taxon>
        <taxon>Paragonimus</taxon>
    </lineage>
</organism>
<dbReference type="InterPro" id="IPR001180">
    <property type="entry name" value="CNH_dom"/>
</dbReference>
<evidence type="ECO:0000256" key="3">
    <source>
        <dbReference type="ARBA" id="ARBA00022490"/>
    </source>
</evidence>
<evidence type="ECO:0000256" key="1">
    <source>
        <dbReference type="ARBA" id="ARBA00004496"/>
    </source>
</evidence>